<dbReference type="InterPro" id="IPR011701">
    <property type="entry name" value="MFS"/>
</dbReference>
<comment type="subcellular location">
    <subcellularLocation>
        <location evidence="1">Membrane</location>
        <topology evidence="1">Multi-pass membrane protein</topology>
    </subcellularLocation>
</comment>
<dbReference type="GO" id="GO:0022857">
    <property type="term" value="F:transmembrane transporter activity"/>
    <property type="evidence" value="ECO:0007669"/>
    <property type="project" value="InterPro"/>
</dbReference>
<feature type="transmembrane region" description="Helical" evidence="5">
    <location>
        <begin position="241"/>
        <end position="262"/>
    </location>
</feature>
<evidence type="ECO:0000313" key="6">
    <source>
        <dbReference type="EMBL" id="CAH0374749.1"/>
    </source>
</evidence>
<keyword evidence="3 5" id="KW-1133">Transmembrane helix</keyword>
<protein>
    <submittedName>
        <fullName evidence="6">Uncharacterized protein</fullName>
    </submittedName>
</protein>
<dbReference type="InterPro" id="IPR036259">
    <property type="entry name" value="MFS_trans_sf"/>
</dbReference>
<dbReference type="Pfam" id="PF07690">
    <property type="entry name" value="MFS_1"/>
    <property type="match status" value="1"/>
</dbReference>
<dbReference type="Proteomes" id="UP000789595">
    <property type="component" value="Unassembled WGS sequence"/>
</dbReference>
<dbReference type="PANTHER" id="PTHR23507">
    <property type="entry name" value="ZGC:174356"/>
    <property type="match status" value="1"/>
</dbReference>
<keyword evidence="4 5" id="KW-0472">Membrane</keyword>
<proteinExistence type="predicted"/>
<evidence type="ECO:0000256" key="5">
    <source>
        <dbReference type="SAM" id="Phobius"/>
    </source>
</evidence>
<dbReference type="GO" id="GO:0016020">
    <property type="term" value="C:membrane"/>
    <property type="evidence" value="ECO:0007669"/>
    <property type="project" value="UniProtKB-SubCell"/>
</dbReference>
<dbReference type="AlphaFoldDB" id="A0A8J2SXF2"/>
<evidence type="ECO:0000256" key="3">
    <source>
        <dbReference type="ARBA" id="ARBA00022989"/>
    </source>
</evidence>
<keyword evidence="7" id="KW-1185">Reference proteome</keyword>
<dbReference type="SUPFAM" id="SSF103473">
    <property type="entry name" value="MFS general substrate transporter"/>
    <property type="match status" value="1"/>
</dbReference>
<name>A0A8J2SXF2_9STRA</name>
<evidence type="ECO:0000313" key="7">
    <source>
        <dbReference type="Proteomes" id="UP000789595"/>
    </source>
</evidence>
<feature type="transmembrane region" description="Helical" evidence="5">
    <location>
        <begin position="175"/>
        <end position="195"/>
    </location>
</feature>
<organism evidence="6 7">
    <name type="scientific">Pelagomonas calceolata</name>
    <dbReference type="NCBI Taxonomy" id="35677"/>
    <lineage>
        <taxon>Eukaryota</taxon>
        <taxon>Sar</taxon>
        <taxon>Stramenopiles</taxon>
        <taxon>Ochrophyta</taxon>
        <taxon>Pelagophyceae</taxon>
        <taxon>Pelagomonadales</taxon>
        <taxon>Pelagomonadaceae</taxon>
        <taxon>Pelagomonas</taxon>
    </lineage>
</organism>
<keyword evidence="2 5" id="KW-0812">Transmembrane</keyword>
<feature type="transmembrane region" description="Helical" evidence="5">
    <location>
        <begin position="363"/>
        <end position="385"/>
    </location>
</feature>
<feature type="transmembrane region" description="Helical" evidence="5">
    <location>
        <begin position="48"/>
        <end position="69"/>
    </location>
</feature>
<sequence length="467" mass="47552">MGLDPRVVGAPALATCVHVSLVFAKQALLPALLGDAYSPAALARLLGRLALCSAASALVCVPLATAAASATRRPKLVVVAAIAADAWVELRFAALARNGVADPATLSMLAIAHGVAAAIAPLAAAALATADDGGGGGRGAVLAGRYGAFSGALLSGQVLGSALGSALYHKVSKRAPFVAGFLACAASASIVALCWPQEALVEDSDDEDAAPPKDHLSTVVADGCRGFRVLFIAPPSRRAVLLVRAFVLAHVGAAVAPVLFPAYKQRLGMTQAQFAWLLAYAAILRCAGAGLLPFVPERHLGPRRRQRVLAISYAATAVELAGALAVARVAGVFRIATLSILVGLGEPLVRAELMLEVPARDAAAAQGALAVVAIVSARGAGPYLYGWLFDVLGKLGPVGILLIAAVSFAAAAQAAYASPAARDDRGLRRSVSTILSEFDSNGKHDGLLSRPLLGSARSRSSGYHKKV</sequence>
<feature type="transmembrane region" description="Helical" evidence="5">
    <location>
        <begin position="106"/>
        <end position="127"/>
    </location>
</feature>
<dbReference type="PANTHER" id="PTHR23507:SF1">
    <property type="entry name" value="FI18259P1-RELATED"/>
    <property type="match status" value="1"/>
</dbReference>
<evidence type="ECO:0000256" key="2">
    <source>
        <dbReference type="ARBA" id="ARBA00022692"/>
    </source>
</evidence>
<feature type="transmembrane region" description="Helical" evidence="5">
    <location>
        <begin position="397"/>
        <end position="418"/>
    </location>
</feature>
<dbReference type="Gene3D" id="1.20.1250.20">
    <property type="entry name" value="MFS general substrate transporter like domains"/>
    <property type="match status" value="1"/>
</dbReference>
<accession>A0A8J2SXF2</accession>
<evidence type="ECO:0000256" key="4">
    <source>
        <dbReference type="ARBA" id="ARBA00023136"/>
    </source>
</evidence>
<comment type="caution">
    <text evidence="6">The sequence shown here is derived from an EMBL/GenBank/DDBJ whole genome shotgun (WGS) entry which is preliminary data.</text>
</comment>
<evidence type="ECO:0000256" key="1">
    <source>
        <dbReference type="ARBA" id="ARBA00004141"/>
    </source>
</evidence>
<gene>
    <name evidence="6" type="ORF">PECAL_4P20510</name>
</gene>
<feature type="transmembrane region" description="Helical" evidence="5">
    <location>
        <begin position="148"/>
        <end position="169"/>
    </location>
</feature>
<reference evidence="6" key="1">
    <citation type="submission" date="2021-11" db="EMBL/GenBank/DDBJ databases">
        <authorList>
            <consortium name="Genoscope - CEA"/>
            <person name="William W."/>
        </authorList>
    </citation>
    <scope>NUCLEOTIDE SEQUENCE</scope>
</reference>
<feature type="transmembrane region" description="Helical" evidence="5">
    <location>
        <begin position="274"/>
        <end position="295"/>
    </location>
</feature>
<feature type="transmembrane region" description="Helical" evidence="5">
    <location>
        <begin position="307"/>
        <end position="326"/>
    </location>
</feature>
<dbReference type="EMBL" id="CAKKNE010000004">
    <property type="protein sequence ID" value="CAH0374749.1"/>
    <property type="molecule type" value="Genomic_DNA"/>
</dbReference>